<dbReference type="InterPro" id="IPR009056">
    <property type="entry name" value="Cyt_c-like_dom"/>
</dbReference>
<comment type="caution">
    <text evidence="9">The sequence shown here is derived from an EMBL/GenBank/DDBJ whole genome shotgun (WGS) entry which is preliminary data.</text>
</comment>
<dbReference type="PROSITE" id="PS51257">
    <property type="entry name" value="PROKAR_LIPOPROTEIN"/>
    <property type="match status" value="1"/>
</dbReference>
<dbReference type="Proteomes" id="UP001231616">
    <property type="component" value="Unassembled WGS sequence"/>
</dbReference>
<sequence>MNRLSHLLIVVSIGLFAAACSDPESSTETAKQDPFAHLTAEEQETFRQGQARAHSCAACHGPMGISRNRMYPSIAGLTEAELKQALLDYRSGERTNPLMSPQARGLSDEDIELLAAYYPLLSTAR</sequence>
<organism evidence="9 10">
    <name type="scientific">Alkalimonas collagenimarina</name>
    <dbReference type="NCBI Taxonomy" id="400390"/>
    <lineage>
        <taxon>Bacteria</taxon>
        <taxon>Pseudomonadati</taxon>
        <taxon>Pseudomonadota</taxon>
        <taxon>Gammaproteobacteria</taxon>
        <taxon>Alkalimonas</taxon>
    </lineage>
</organism>
<dbReference type="RefSeq" id="WP_305894272.1">
    <property type="nucleotide sequence ID" value="NZ_JAUZVZ010000018.1"/>
</dbReference>
<feature type="domain" description="Cytochrome c" evidence="8">
    <location>
        <begin position="37"/>
        <end position="122"/>
    </location>
</feature>
<evidence type="ECO:0000256" key="7">
    <source>
        <dbReference type="SAM" id="SignalP"/>
    </source>
</evidence>
<keyword evidence="2 6" id="KW-0349">Heme</keyword>
<evidence type="ECO:0000313" key="9">
    <source>
        <dbReference type="EMBL" id="MDP4537008.1"/>
    </source>
</evidence>
<dbReference type="InterPro" id="IPR050597">
    <property type="entry name" value="Cytochrome_c_Oxidase_Subunit"/>
</dbReference>
<evidence type="ECO:0000256" key="6">
    <source>
        <dbReference type="PROSITE-ProRule" id="PRU00433"/>
    </source>
</evidence>
<feature type="chain" id="PRO_5045684273" evidence="7">
    <location>
        <begin position="18"/>
        <end position="125"/>
    </location>
</feature>
<dbReference type="Pfam" id="PF13442">
    <property type="entry name" value="Cytochrome_CBB3"/>
    <property type="match status" value="1"/>
</dbReference>
<keyword evidence="1" id="KW-0813">Transport</keyword>
<evidence type="ECO:0000313" key="10">
    <source>
        <dbReference type="Proteomes" id="UP001231616"/>
    </source>
</evidence>
<dbReference type="Gene3D" id="1.10.760.10">
    <property type="entry name" value="Cytochrome c-like domain"/>
    <property type="match status" value="1"/>
</dbReference>
<keyword evidence="3 6" id="KW-0479">Metal-binding</keyword>
<keyword evidence="7" id="KW-0732">Signal</keyword>
<keyword evidence="5 6" id="KW-0408">Iron</keyword>
<evidence type="ECO:0000256" key="2">
    <source>
        <dbReference type="ARBA" id="ARBA00022617"/>
    </source>
</evidence>
<evidence type="ECO:0000256" key="5">
    <source>
        <dbReference type="ARBA" id="ARBA00023004"/>
    </source>
</evidence>
<dbReference type="InterPro" id="IPR036909">
    <property type="entry name" value="Cyt_c-like_dom_sf"/>
</dbReference>
<dbReference type="PANTHER" id="PTHR33751:SF9">
    <property type="entry name" value="CYTOCHROME C4"/>
    <property type="match status" value="1"/>
</dbReference>
<feature type="signal peptide" evidence="7">
    <location>
        <begin position="1"/>
        <end position="17"/>
    </location>
</feature>
<name>A0ABT9H1C1_9GAMM</name>
<evidence type="ECO:0000256" key="1">
    <source>
        <dbReference type="ARBA" id="ARBA00022448"/>
    </source>
</evidence>
<gene>
    <name evidence="9" type="ORF">Q3O60_12470</name>
</gene>
<dbReference type="EMBL" id="JAUZVZ010000018">
    <property type="protein sequence ID" value="MDP4537008.1"/>
    <property type="molecule type" value="Genomic_DNA"/>
</dbReference>
<protein>
    <submittedName>
        <fullName evidence="9">Cytochrome c</fullName>
    </submittedName>
</protein>
<reference evidence="9 10" key="1">
    <citation type="submission" date="2023-08" db="EMBL/GenBank/DDBJ databases">
        <authorList>
            <person name="Joshi A."/>
            <person name="Thite S."/>
        </authorList>
    </citation>
    <scope>NUCLEOTIDE SEQUENCE [LARGE SCALE GENOMIC DNA]</scope>
    <source>
        <strain evidence="9 10">AC40</strain>
    </source>
</reference>
<evidence type="ECO:0000256" key="3">
    <source>
        <dbReference type="ARBA" id="ARBA00022723"/>
    </source>
</evidence>
<dbReference type="PANTHER" id="PTHR33751">
    <property type="entry name" value="CBB3-TYPE CYTOCHROME C OXIDASE SUBUNIT FIXP"/>
    <property type="match status" value="1"/>
</dbReference>
<dbReference type="SUPFAM" id="SSF46626">
    <property type="entry name" value="Cytochrome c"/>
    <property type="match status" value="1"/>
</dbReference>
<keyword evidence="4" id="KW-0249">Electron transport</keyword>
<proteinExistence type="predicted"/>
<evidence type="ECO:0000256" key="4">
    <source>
        <dbReference type="ARBA" id="ARBA00022982"/>
    </source>
</evidence>
<evidence type="ECO:0000259" key="8">
    <source>
        <dbReference type="PROSITE" id="PS51007"/>
    </source>
</evidence>
<keyword evidence="10" id="KW-1185">Reference proteome</keyword>
<accession>A0ABT9H1C1</accession>
<dbReference type="PROSITE" id="PS51007">
    <property type="entry name" value="CYTC"/>
    <property type="match status" value="1"/>
</dbReference>